<keyword evidence="3" id="KW-1185">Reference proteome</keyword>
<reference evidence="3" key="2">
    <citation type="journal article" date="2019" name="Mol. Plant Microbe Interact.">
        <title>Genome sequence resources for four phytopathogenic fungi from the Colletotrichum orbiculare species complex.</title>
        <authorList>
            <person name="Gan P."/>
            <person name="Tsushima A."/>
            <person name="Narusaka M."/>
            <person name="Narusaka Y."/>
            <person name="Takano Y."/>
            <person name="Kubo Y."/>
            <person name="Shirasu K."/>
        </authorList>
    </citation>
    <scope>GENOME REANNOTATION</scope>
    <source>
        <strain evidence="3">104-T / ATCC 96160 / CBS 514.97 / LARS 414 / MAFF 240422</strain>
    </source>
</reference>
<evidence type="ECO:0000256" key="1">
    <source>
        <dbReference type="SAM" id="MobiDB-lite"/>
    </source>
</evidence>
<proteinExistence type="predicted"/>
<dbReference type="OrthoDB" id="10636147at2759"/>
<feature type="region of interest" description="Disordered" evidence="1">
    <location>
        <begin position="115"/>
        <end position="135"/>
    </location>
</feature>
<sequence>MSSSMNEEEIEVAVLDALIEEIGRDLDKQLRNAICDAIAAHENERKQTIARLRTRISTTYADPLRAQLRDRVDSQLHRYVSFMNYSQGGSCAHGFTSTARPNLRDLDEIAAQVRKRLESEKTTSSPPSSKDNSATKHFTECGIEFADETDIVLRFARQVVRRRGDAEVDEAWVSKYNDEVLAKAQSIYAREETRFAYGRASIAEEEADIVDDTEPAASEQ</sequence>
<reference evidence="3" key="1">
    <citation type="journal article" date="2013" name="New Phytol.">
        <title>Comparative genomic and transcriptomic analyses reveal the hemibiotrophic stage shift of Colletotrichum fungi.</title>
        <authorList>
            <person name="Gan P."/>
            <person name="Ikeda K."/>
            <person name="Irieda H."/>
            <person name="Narusaka M."/>
            <person name="O'Connell R.J."/>
            <person name="Narusaka Y."/>
            <person name="Takano Y."/>
            <person name="Kubo Y."/>
            <person name="Shirasu K."/>
        </authorList>
    </citation>
    <scope>NUCLEOTIDE SEQUENCE [LARGE SCALE GENOMIC DNA]</scope>
    <source>
        <strain evidence="3">104-T / ATCC 96160 / CBS 514.97 / LARS 414 / MAFF 240422</strain>
    </source>
</reference>
<name>A0A484FBW4_COLOR</name>
<evidence type="ECO:0000313" key="3">
    <source>
        <dbReference type="Proteomes" id="UP000014480"/>
    </source>
</evidence>
<accession>A0A484FBW4</accession>
<protein>
    <submittedName>
        <fullName evidence="2">Uncharacterized protein</fullName>
    </submittedName>
</protein>
<dbReference type="AlphaFoldDB" id="A0A484FBW4"/>
<evidence type="ECO:0000313" key="2">
    <source>
        <dbReference type="EMBL" id="TDZ15091.1"/>
    </source>
</evidence>
<gene>
    <name evidence="2" type="ORF">Cob_v011907</name>
</gene>
<comment type="caution">
    <text evidence="2">The sequence shown here is derived from an EMBL/GenBank/DDBJ whole genome shotgun (WGS) entry which is preliminary data.</text>
</comment>
<dbReference type="EMBL" id="AMCV02000043">
    <property type="protein sequence ID" value="TDZ15091.1"/>
    <property type="molecule type" value="Genomic_DNA"/>
</dbReference>
<organism evidence="2 3">
    <name type="scientific">Colletotrichum orbiculare (strain 104-T / ATCC 96160 / CBS 514.97 / LARS 414 / MAFF 240422)</name>
    <name type="common">Cucumber anthracnose fungus</name>
    <name type="synonym">Colletotrichum lagenarium</name>
    <dbReference type="NCBI Taxonomy" id="1213857"/>
    <lineage>
        <taxon>Eukaryota</taxon>
        <taxon>Fungi</taxon>
        <taxon>Dikarya</taxon>
        <taxon>Ascomycota</taxon>
        <taxon>Pezizomycotina</taxon>
        <taxon>Sordariomycetes</taxon>
        <taxon>Hypocreomycetidae</taxon>
        <taxon>Glomerellales</taxon>
        <taxon>Glomerellaceae</taxon>
        <taxon>Colletotrichum</taxon>
        <taxon>Colletotrichum orbiculare species complex</taxon>
    </lineage>
</organism>
<dbReference type="Proteomes" id="UP000014480">
    <property type="component" value="Unassembled WGS sequence"/>
</dbReference>